<name>A0A4P6YG58_9FLAO</name>
<gene>
    <name evidence="2" type="ORF">E1750_14275</name>
</gene>
<reference evidence="3" key="1">
    <citation type="submission" date="2019-03" db="EMBL/GenBank/DDBJ databases">
        <title>Flavobacterium sp.</title>
        <authorList>
            <person name="Kim H."/>
        </authorList>
    </citation>
    <scope>NUCLEOTIDE SEQUENCE [LARGE SCALE GENOMIC DNA]</scope>
    <source>
        <strain evidence="3">GS13</strain>
    </source>
</reference>
<feature type="chain" id="PRO_5020379309" description="Outer membrane protein beta-barrel domain-containing protein" evidence="1">
    <location>
        <begin position="20"/>
        <end position="538"/>
    </location>
</feature>
<evidence type="ECO:0008006" key="4">
    <source>
        <dbReference type="Google" id="ProtNLM"/>
    </source>
</evidence>
<protein>
    <recommendedName>
        <fullName evidence="4">Outer membrane protein beta-barrel domain-containing protein</fullName>
    </recommendedName>
</protein>
<dbReference type="RefSeq" id="WP_133277430.1">
    <property type="nucleotide sequence ID" value="NZ_CP037933.1"/>
</dbReference>
<dbReference type="KEGG" id="fnk:E1750_14275"/>
<keyword evidence="1" id="KW-0732">Signal</keyword>
<sequence>MKNTKILLMLFFLVGKSFAQDNINRKVDPKLTNTYVVEYDFQTGTFLKNNLKIKVSNPVVFKITNINRLAYSVNIKASDSIIGYSDLSGLEDLLKKQDIENTKKEIAIIAKNTASPAAVVPVNKEDFIEKSKSSDIVKGMNNFQKDLSNEINEKLSEIAKDPNSSSNTKMNEIKIPKKLEEEFPFHFEAQKNLTEIYLEILQKHQKMISLCNDYLKIRAMINDPLLTKQMVDDKQILLDSIFTDFNKNKNIFSDFDMLYRRFQNLYTSIKSNPEIARNTNFGGSIKLFSIIDNQNIEVNSLKQQIDLLKYEKVRQDIIQIHRFLILNQDKTQLFEYVSEPIQPTQDIVIFKVDIKKNDKDQSLFFNERKFSHKEFTKYGLRLDLSLGCAGSYHNKDNFYDMQVNSKNENVIVEKNTVGFTPSFVGLFTTSLRSASNWTYGLSVGLGISADEGTIAFDNFFVGPSIIIGKYERVAVTTGVSFKSLPTLNSSYKVGDIVPNAFTLENVSTKSYQAGFFLSLTYNITKGVKENIKQASKLL</sequence>
<dbReference type="EMBL" id="CP037933">
    <property type="protein sequence ID" value="QBN19914.1"/>
    <property type="molecule type" value="Genomic_DNA"/>
</dbReference>
<evidence type="ECO:0000313" key="2">
    <source>
        <dbReference type="EMBL" id="QBN19914.1"/>
    </source>
</evidence>
<dbReference type="OrthoDB" id="1491176at2"/>
<dbReference type="AlphaFoldDB" id="A0A4P6YG58"/>
<evidence type="ECO:0000313" key="3">
    <source>
        <dbReference type="Proteomes" id="UP000291124"/>
    </source>
</evidence>
<organism evidence="2 3">
    <name type="scientific">Flavobacterium nackdongense</name>
    <dbReference type="NCBI Taxonomy" id="2547394"/>
    <lineage>
        <taxon>Bacteria</taxon>
        <taxon>Pseudomonadati</taxon>
        <taxon>Bacteroidota</taxon>
        <taxon>Flavobacteriia</taxon>
        <taxon>Flavobacteriales</taxon>
        <taxon>Flavobacteriaceae</taxon>
        <taxon>Flavobacterium</taxon>
    </lineage>
</organism>
<keyword evidence="3" id="KW-1185">Reference proteome</keyword>
<dbReference type="Proteomes" id="UP000291124">
    <property type="component" value="Chromosome"/>
</dbReference>
<accession>A0A4P6YG58</accession>
<proteinExistence type="predicted"/>
<evidence type="ECO:0000256" key="1">
    <source>
        <dbReference type="SAM" id="SignalP"/>
    </source>
</evidence>
<feature type="signal peptide" evidence="1">
    <location>
        <begin position="1"/>
        <end position="19"/>
    </location>
</feature>